<evidence type="ECO:0000259" key="10">
    <source>
        <dbReference type="Pfam" id="PF01281"/>
    </source>
</evidence>
<feature type="domain" description="Large ribosomal subunit protein bL9m C-terminal" evidence="11">
    <location>
        <begin position="139"/>
        <end position="213"/>
    </location>
</feature>
<evidence type="ECO:0000256" key="5">
    <source>
        <dbReference type="ARBA" id="ARBA00023128"/>
    </source>
</evidence>
<dbReference type="GeneID" id="100369562"/>
<gene>
    <name evidence="13" type="primary">LOC100369562</name>
</gene>
<comment type="subcellular location">
    <subcellularLocation>
        <location evidence="1">Mitochondrion</location>
    </subcellularLocation>
</comment>
<sequence length="253" mass="29052">MAGINVLFGAMRLNARHVLQSAPLVISQQPRRTTVILRREKQPGLAKIGKPPKLKKKHKVYQLVKDTKTEKQPNMQLILIKDTEKYGSIGDIISVSKRIGRNALLAKGLAVYPTEENVKEYCLPKKVEDEVTGEVKLSRMAVRTIEYLEKNPVVLEMRYNIPFKIEKFHVVDAYEFKLGVIVPEYALTLPDEPITRFGEYPIKVTMNGKEEVETTLIVKSYVIKRKGRSLEAYLERMKRIQEKEEESRGTDPE</sequence>
<dbReference type="Pfam" id="PF01281">
    <property type="entry name" value="Ribosomal_L9_N"/>
    <property type="match status" value="1"/>
</dbReference>
<name>A0ABM0GNE2_SACKO</name>
<dbReference type="Gene3D" id="3.40.5.10">
    <property type="entry name" value="Ribosomal protein L9, N-terminal domain"/>
    <property type="match status" value="1"/>
</dbReference>
<evidence type="ECO:0000256" key="8">
    <source>
        <dbReference type="ARBA" id="ARBA00035381"/>
    </source>
</evidence>
<organism evidence="12 13">
    <name type="scientific">Saccoglossus kowalevskii</name>
    <name type="common">Acorn worm</name>
    <dbReference type="NCBI Taxonomy" id="10224"/>
    <lineage>
        <taxon>Eukaryota</taxon>
        <taxon>Metazoa</taxon>
        <taxon>Hemichordata</taxon>
        <taxon>Enteropneusta</taxon>
        <taxon>Harrimaniidae</taxon>
        <taxon>Saccoglossus</taxon>
    </lineage>
</organism>
<dbReference type="RefSeq" id="XP_002733791.1">
    <property type="nucleotide sequence ID" value="XM_002733745.2"/>
</dbReference>
<comment type="similarity">
    <text evidence="2">Belongs to the bacterial ribosomal protein bL9 family.</text>
</comment>
<dbReference type="InterPro" id="IPR020070">
    <property type="entry name" value="Ribosomal_bL9_N"/>
</dbReference>
<accession>A0ABM0GNE2</accession>
<dbReference type="InterPro" id="IPR000244">
    <property type="entry name" value="Ribosomal_bL9"/>
</dbReference>
<evidence type="ECO:0000256" key="3">
    <source>
        <dbReference type="ARBA" id="ARBA00022946"/>
    </source>
</evidence>
<dbReference type="InterPro" id="IPR036935">
    <property type="entry name" value="Ribosomal_bL9_N_sf"/>
</dbReference>
<evidence type="ECO:0000256" key="1">
    <source>
        <dbReference type="ARBA" id="ARBA00004173"/>
    </source>
</evidence>
<dbReference type="InterPro" id="IPR009027">
    <property type="entry name" value="Ribosomal_bL9/RNase_H1_N"/>
</dbReference>
<keyword evidence="5" id="KW-0496">Mitochondrion</keyword>
<evidence type="ECO:0000259" key="11">
    <source>
        <dbReference type="Pfam" id="PF22078"/>
    </source>
</evidence>
<keyword evidence="6" id="KW-0687">Ribonucleoprotein</keyword>
<dbReference type="InterPro" id="IPR054302">
    <property type="entry name" value="Ribosomal_bL9m_C"/>
</dbReference>
<evidence type="ECO:0000256" key="2">
    <source>
        <dbReference type="ARBA" id="ARBA00010605"/>
    </source>
</evidence>
<protein>
    <recommendedName>
        <fullName evidence="7">Large ribosomal subunit protein bL9m</fullName>
    </recommendedName>
    <alternativeName>
        <fullName evidence="8">39S ribosomal protein L9, mitochondrial</fullName>
    </alternativeName>
</protein>
<dbReference type="Proteomes" id="UP000694865">
    <property type="component" value="Unplaced"/>
</dbReference>
<dbReference type="PANTHER" id="PTHR21368">
    <property type="entry name" value="50S RIBOSOMAL PROTEIN L9"/>
    <property type="match status" value="1"/>
</dbReference>
<reference evidence="13" key="1">
    <citation type="submission" date="2025-08" db="UniProtKB">
        <authorList>
            <consortium name="RefSeq"/>
        </authorList>
    </citation>
    <scope>IDENTIFICATION</scope>
    <source>
        <tissue evidence="13">Testes</tissue>
    </source>
</reference>
<evidence type="ECO:0000256" key="7">
    <source>
        <dbReference type="ARBA" id="ARBA00035194"/>
    </source>
</evidence>
<proteinExistence type="inferred from homology"/>
<evidence type="ECO:0000256" key="6">
    <source>
        <dbReference type="ARBA" id="ARBA00023274"/>
    </source>
</evidence>
<keyword evidence="3" id="KW-0809">Transit peptide</keyword>
<feature type="coiled-coil region" evidence="9">
    <location>
        <begin position="223"/>
        <end position="250"/>
    </location>
</feature>
<keyword evidence="4" id="KW-0689">Ribosomal protein</keyword>
<keyword evidence="12" id="KW-1185">Reference proteome</keyword>
<keyword evidence="9" id="KW-0175">Coiled coil</keyword>
<evidence type="ECO:0000256" key="4">
    <source>
        <dbReference type="ARBA" id="ARBA00022980"/>
    </source>
</evidence>
<evidence type="ECO:0000256" key="9">
    <source>
        <dbReference type="SAM" id="Coils"/>
    </source>
</evidence>
<dbReference type="Pfam" id="PF22078">
    <property type="entry name" value="Ribosomal_bL9m_C"/>
    <property type="match status" value="1"/>
</dbReference>
<evidence type="ECO:0000313" key="13">
    <source>
        <dbReference type="RefSeq" id="XP_002733791.1"/>
    </source>
</evidence>
<evidence type="ECO:0000313" key="12">
    <source>
        <dbReference type="Proteomes" id="UP000694865"/>
    </source>
</evidence>
<dbReference type="SUPFAM" id="SSF55658">
    <property type="entry name" value="L9 N-domain-like"/>
    <property type="match status" value="1"/>
</dbReference>
<feature type="domain" description="Ribosomal protein L9" evidence="10">
    <location>
        <begin position="75"/>
        <end position="121"/>
    </location>
</feature>